<evidence type="ECO:0000313" key="8">
    <source>
        <dbReference type="EMBL" id="MBB3048707.1"/>
    </source>
</evidence>
<dbReference type="EMBL" id="JACHWY010000003">
    <property type="protein sequence ID" value="MBB3048707.1"/>
    <property type="molecule type" value="Genomic_DNA"/>
</dbReference>
<dbReference type="Pfam" id="PF00990">
    <property type="entry name" value="GGDEF"/>
    <property type="match status" value="1"/>
</dbReference>
<feature type="modified residue" description="4-aspartylphosphate" evidence="4">
    <location>
        <position position="52"/>
    </location>
</feature>
<keyword evidence="9" id="KW-1185">Reference proteome</keyword>
<dbReference type="CDD" id="cd01949">
    <property type="entry name" value="GGDEF"/>
    <property type="match status" value="1"/>
</dbReference>
<dbReference type="SMART" id="SM00448">
    <property type="entry name" value="REC"/>
    <property type="match status" value="1"/>
</dbReference>
<comment type="caution">
    <text evidence="8">The sequence shown here is derived from an EMBL/GenBank/DDBJ whole genome shotgun (WGS) entry which is preliminary data.</text>
</comment>
<dbReference type="FunFam" id="3.30.70.270:FF:000001">
    <property type="entry name" value="Diguanylate cyclase domain protein"/>
    <property type="match status" value="1"/>
</dbReference>
<feature type="coiled-coil region" evidence="5">
    <location>
        <begin position="118"/>
        <end position="174"/>
    </location>
</feature>
<dbReference type="InterPro" id="IPR029787">
    <property type="entry name" value="Nucleotide_cyclase"/>
</dbReference>
<dbReference type="PANTHER" id="PTHR45138:SF9">
    <property type="entry name" value="DIGUANYLATE CYCLASE DGCM-RELATED"/>
    <property type="match status" value="1"/>
</dbReference>
<dbReference type="InterPro" id="IPR001789">
    <property type="entry name" value="Sig_transdc_resp-reg_receiver"/>
</dbReference>
<keyword evidence="4" id="KW-0597">Phosphoprotein</keyword>
<gene>
    <name evidence="8" type="ORF">FHR99_002981</name>
</gene>
<dbReference type="InterPro" id="IPR000160">
    <property type="entry name" value="GGDEF_dom"/>
</dbReference>
<evidence type="ECO:0000256" key="3">
    <source>
        <dbReference type="ARBA" id="ARBA00034247"/>
    </source>
</evidence>
<dbReference type="GO" id="GO:0043709">
    <property type="term" value="P:cell adhesion involved in single-species biofilm formation"/>
    <property type="evidence" value="ECO:0007669"/>
    <property type="project" value="TreeGrafter"/>
</dbReference>
<sequence length="308" mass="34238">MKVLIAEDDLTSRIMLENIISRSGFTPISVTDGASALKAWRQDRSISIVVTDLNMPFFSGIELCATMRQESPDRGMYSIVVTAQDKPGILIEALDAGASDFVYKPYNPAELIARLNVARRHMELHDKLEVTKEQLKHQATHDSLTGALNRRAIMAALDEDISRAERNNRHLAVAMIDIDDFKGINDTHGHTAGDQVIRYVSSTISECIRPYDHMGRYGGEEFLVIAEVESHDDASLLFRRICRQIADGDERRSRRVTVSGGVTLVPPTARSRSADNIINAADSLLYQAKRSGKNRILSDKEWTAQASA</sequence>
<accession>A0A7W4Z6Y2</accession>
<feature type="domain" description="GGDEF" evidence="7">
    <location>
        <begin position="169"/>
        <end position="301"/>
    </location>
</feature>
<dbReference type="Proteomes" id="UP000537130">
    <property type="component" value="Unassembled WGS sequence"/>
</dbReference>
<evidence type="ECO:0000256" key="1">
    <source>
        <dbReference type="ARBA" id="ARBA00001946"/>
    </source>
</evidence>
<dbReference type="NCBIfam" id="TIGR00254">
    <property type="entry name" value="GGDEF"/>
    <property type="match status" value="1"/>
</dbReference>
<dbReference type="PANTHER" id="PTHR45138">
    <property type="entry name" value="REGULATORY COMPONENTS OF SENSORY TRANSDUCTION SYSTEM"/>
    <property type="match status" value="1"/>
</dbReference>
<dbReference type="AlphaFoldDB" id="A0A7W4Z6Y2"/>
<evidence type="ECO:0000256" key="2">
    <source>
        <dbReference type="ARBA" id="ARBA00012528"/>
    </source>
</evidence>
<name>A0A7W4Z6Y2_9GAMM</name>
<feature type="domain" description="Response regulatory" evidence="6">
    <location>
        <begin position="2"/>
        <end position="119"/>
    </location>
</feature>
<dbReference type="InterPro" id="IPR043128">
    <property type="entry name" value="Rev_trsase/Diguanyl_cyclase"/>
</dbReference>
<evidence type="ECO:0000259" key="7">
    <source>
        <dbReference type="PROSITE" id="PS50887"/>
    </source>
</evidence>
<proteinExistence type="predicted"/>
<reference evidence="8 9" key="1">
    <citation type="submission" date="2020-08" db="EMBL/GenBank/DDBJ databases">
        <title>Genomic Encyclopedia of Type Strains, Phase III (KMG-III): the genomes of soil and plant-associated and newly described type strains.</title>
        <authorList>
            <person name="Whitman W."/>
        </authorList>
    </citation>
    <scope>NUCLEOTIDE SEQUENCE [LARGE SCALE GENOMIC DNA]</scope>
    <source>
        <strain evidence="8 9">CECT 8654</strain>
    </source>
</reference>
<dbReference type="SMART" id="SM00267">
    <property type="entry name" value="GGDEF"/>
    <property type="match status" value="1"/>
</dbReference>
<evidence type="ECO:0000313" key="9">
    <source>
        <dbReference type="Proteomes" id="UP000537130"/>
    </source>
</evidence>
<dbReference type="InterPro" id="IPR011006">
    <property type="entry name" value="CheY-like_superfamily"/>
</dbReference>
<organism evidence="8 9">
    <name type="scientific">Litorivivens lipolytica</name>
    <dbReference type="NCBI Taxonomy" id="1524264"/>
    <lineage>
        <taxon>Bacteria</taxon>
        <taxon>Pseudomonadati</taxon>
        <taxon>Pseudomonadota</taxon>
        <taxon>Gammaproteobacteria</taxon>
        <taxon>Litorivivens</taxon>
    </lineage>
</organism>
<keyword evidence="5" id="KW-0175">Coiled coil</keyword>
<evidence type="ECO:0000259" key="6">
    <source>
        <dbReference type="PROSITE" id="PS50110"/>
    </source>
</evidence>
<dbReference type="RefSeq" id="WP_183411476.1">
    <property type="nucleotide sequence ID" value="NZ_JACHWY010000003.1"/>
</dbReference>
<dbReference type="InterPro" id="IPR050469">
    <property type="entry name" value="Diguanylate_Cyclase"/>
</dbReference>
<dbReference type="Gene3D" id="3.30.70.270">
    <property type="match status" value="1"/>
</dbReference>
<dbReference type="SUPFAM" id="SSF52172">
    <property type="entry name" value="CheY-like"/>
    <property type="match status" value="1"/>
</dbReference>
<comment type="cofactor">
    <cofactor evidence="1">
        <name>Mg(2+)</name>
        <dbReference type="ChEBI" id="CHEBI:18420"/>
    </cofactor>
</comment>
<dbReference type="EC" id="2.7.7.65" evidence="2"/>
<dbReference type="GO" id="GO:0052621">
    <property type="term" value="F:diguanylate cyclase activity"/>
    <property type="evidence" value="ECO:0007669"/>
    <property type="project" value="UniProtKB-EC"/>
</dbReference>
<dbReference type="GO" id="GO:0000160">
    <property type="term" value="P:phosphorelay signal transduction system"/>
    <property type="evidence" value="ECO:0007669"/>
    <property type="project" value="InterPro"/>
</dbReference>
<comment type="catalytic activity">
    <reaction evidence="3">
        <text>2 GTP = 3',3'-c-di-GMP + 2 diphosphate</text>
        <dbReference type="Rhea" id="RHEA:24898"/>
        <dbReference type="ChEBI" id="CHEBI:33019"/>
        <dbReference type="ChEBI" id="CHEBI:37565"/>
        <dbReference type="ChEBI" id="CHEBI:58805"/>
        <dbReference type="EC" id="2.7.7.65"/>
    </reaction>
</comment>
<evidence type="ECO:0000256" key="5">
    <source>
        <dbReference type="SAM" id="Coils"/>
    </source>
</evidence>
<dbReference type="GO" id="GO:0005886">
    <property type="term" value="C:plasma membrane"/>
    <property type="evidence" value="ECO:0007669"/>
    <property type="project" value="TreeGrafter"/>
</dbReference>
<dbReference type="PROSITE" id="PS50110">
    <property type="entry name" value="RESPONSE_REGULATORY"/>
    <property type="match status" value="1"/>
</dbReference>
<evidence type="ECO:0000256" key="4">
    <source>
        <dbReference type="PROSITE-ProRule" id="PRU00169"/>
    </source>
</evidence>
<protein>
    <recommendedName>
        <fullName evidence="2">diguanylate cyclase</fullName>
        <ecNumber evidence="2">2.7.7.65</ecNumber>
    </recommendedName>
</protein>
<dbReference type="SUPFAM" id="SSF55073">
    <property type="entry name" value="Nucleotide cyclase"/>
    <property type="match status" value="1"/>
</dbReference>
<dbReference type="PROSITE" id="PS50887">
    <property type="entry name" value="GGDEF"/>
    <property type="match status" value="1"/>
</dbReference>
<dbReference type="GO" id="GO:1902201">
    <property type="term" value="P:negative regulation of bacterial-type flagellum-dependent cell motility"/>
    <property type="evidence" value="ECO:0007669"/>
    <property type="project" value="TreeGrafter"/>
</dbReference>
<dbReference type="Pfam" id="PF00072">
    <property type="entry name" value="Response_reg"/>
    <property type="match status" value="1"/>
</dbReference>
<dbReference type="Gene3D" id="3.40.50.2300">
    <property type="match status" value="1"/>
</dbReference>